<dbReference type="GO" id="GO:0005096">
    <property type="term" value="F:GTPase activator activity"/>
    <property type="evidence" value="ECO:0007669"/>
    <property type="project" value="UniProtKB-KW"/>
</dbReference>
<organism evidence="4 5">
    <name type="scientific">Syphacia muris</name>
    <dbReference type="NCBI Taxonomy" id="451379"/>
    <lineage>
        <taxon>Eukaryota</taxon>
        <taxon>Metazoa</taxon>
        <taxon>Ecdysozoa</taxon>
        <taxon>Nematoda</taxon>
        <taxon>Chromadorea</taxon>
        <taxon>Rhabditida</taxon>
        <taxon>Spirurina</taxon>
        <taxon>Oxyuridomorpha</taxon>
        <taxon>Oxyuroidea</taxon>
        <taxon>Oxyuridae</taxon>
        <taxon>Syphacia</taxon>
    </lineage>
</organism>
<accession>A0A0N5A874</accession>
<name>A0A0N5A874_9BILA</name>
<dbReference type="Proteomes" id="UP000046393">
    <property type="component" value="Unplaced"/>
</dbReference>
<dbReference type="PANTHER" id="PTHR22957">
    <property type="entry name" value="TBC1 DOMAIN FAMILY MEMBER GTPASE-ACTIVATING PROTEIN"/>
    <property type="match status" value="1"/>
</dbReference>
<feature type="domain" description="Rab-GAP TBC" evidence="3">
    <location>
        <begin position="77"/>
        <end position="352"/>
    </location>
</feature>
<dbReference type="FunFam" id="1.10.472.80:FF:000038">
    <property type="entry name" value="TBC1 domain family member 5"/>
    <property type="match status" value="1"/>
</dbReference>
<feature type="compositionally biased region" description="Basic and acidic residues" evidence="2">
    <location>
        <begin position="619"/>
        <end position="628"/>
    </location>
</feature>
<protein>
    <submittedName>
        <fullName evidence="5">Rab-GAP TBC domain-containing protein</fullName>
    </submittedName>
</protein>
<evidence type="ECO:0000256" key="2">
    <source>
        <dbReference type="SAM" id="MobiDB-lite"/>
    </source>
</evidence>
<proteinExistence type="predicted"/>
<feature type="region of interest" description="Disordered" evidence="2">
    <location>
        <begin position="432"/>
        <end position="469"/>
    </location>
</feature>
<evidence type="ECO:0000256" key="1">
    <source>
        <dbReference type="ARBA" id="ARBA00022468"/>
    </source>
</evidence>
<dbReference type="InterPro" id="IPR035969">
    <property type="entry name" value="Rab-GAP_TBC_sf"/>
</dbReference>
<sequence>MSRIRNQACAVATLELVASCFGERVNACDLQMIANPPMKVQVDHAQQPLFSEEWAEFFGAANNSYENLQKLCVEGRLRGSRIRSVVWRVLLKSLPFDRGEWSSILARNRDRYNAIKQKVIVDPHSLESVVMDIELNNPLSQKQEVRSPWQQYFEDCELRECIDKDVKRTFVLKFLACCLLLLFKCIGMHEVLAPLLFVIYLDLQSFGHIVEQNGLSELDEQDVQLLRNVFDVSFLENDAFDMFSQLMMLLEGWYLTTEETVVKPGLVPTSDDGVVESFCRDCDMVPNSEILRELRYIDNKILSEIDPALHGHLNRLEIHPQLYGIRWLRLLFGREFPLHDVLYVWDAIFACKPPLSLVDYMFVAFLEQIRHLLIGSDYTTCLQYLMRYPPIVDVHAFIQLALHIKSPKKYMKPRQLGISNYFDITVSGMSHPNKDRSETVKNAPIVSHSQRSASTDSHSQKNNSCMVNSQKKSHDSFVGKFVDTVIERKSSGSISPMLRPLGHSLNEINLLKEQVSALQSRLNTVNLSTKVAVNRIEGCIEDILLLEGDRALRHRLSTELRKICDQLTRSTVSEEGVRNVGILDASISQNGVEMAREASSPRLSNVHSISQHRRTNPQSDRELVELKPSKRHNILR</sequence>
<dbReference type="Gene3D" id="1.10.472.80">
    <property type="entry name" value="Ypt/Rab-GAP domain of gyp1p, domain 3"/>
    <property type="match status" value="1"/>
</dbReference>
<dbReference type="InterPro" id="IPR000195">
    <property type="entry name" value="Rab-GAP-TBC_dom"/>
</dbReference>
<evidence type="ECO:0000313" key="5">
    <source>
        <dbReference type="WBParaSite" id="SMUV_0000025901-mRNA-1"/>
    </source>
</evidence>
<dbReference type="SMART" id="SM00164">
    <property type="entry name" value="TBC"/>
    <property type="match status" value="1"/>
</dbReference>
<dbReference type="AlphaFoldDB" id="A0A0N5A874"/>
<dbReference type="STRING" id="451379.A0A0N5A874"/>
<dbReference type="SUPFAM" id="SSF47923">
    <property type="entry name" value="Ypt/Rab-GAP domain of gyp1p"/>
    <property type="match status" value="2"/>
</dbReference>
<feature type="compositionally biased region" description="Polar residues" evidence="2">
    <location>
        <begin position="447"/>
        <end position="469"/>
    </location>
</feature>
<dbReference type="PROSITE" id="PS50086">
    <property type="entry name" value="TBC_RABGAP"/>
    <property type="match status" value="1"/>
</dbReference>
<dbReference type="PANTHER" id="PTHR22957:SF337">
    <property type="entry name" value="TBC1 DOMAIN FAMILY MEMBER 5"/>
    <property type="match status" value="1"/>
</dbReference>
<keyword evidence="1" id="KW-0343">GTPase activation</keyword>
<reference evidence="5" key="1">
    <citation type="submission" date="2017-02" db="UniProtKB">
        <authorList>
            <consortium name="WormBaseParasite"/>
        </authorList>
    </citation>
    <scope>IDENTIFICATION</scope>
</reference>
<evidence type="ECO:0000259" key="3">
    <source>
        <dbReference type="PROSITE" id="PS50086"/>
    </source>
</evidence>
<dbReference type="Pfam" id="PF00566">
    <property type="entry name" value="RabGAP-TBC"/>
    <property type="match status" value="1"/>
</dbReference>
<feature type="region of interest" description="Disordered" evidence="2">
    <location>
        <begin position="597"/>
        <end position="636"/>
    </location>
</feature>
<keyword evidence="4" id="KW-1185">Reference proteome</keyword>
<evidence type="ECO:0000313" key="4">
    <source>
        <dbReference type="Proteomes" id="UP000046393"/>
    </source>
</evidence>
<dbReference type="WBParaSite" id="SMUV_0000025901-mRNA-1">
    <property type="protein sequence ID" value="SMUV_0000025901-mRNA-1"/>
    <property type="gene ID" value="SMUV_0000025901"/>
</dbReference>